<organism evidence="2 3">
    <name type="scientific">Pygocentrus nattereri</name>
    <name type="common">Red-bellied piranha</name>
    <dbReference type="NCBI Taxonomy" id="42514"/>
    <lineage>
        <taxon>Eukaryota</taxon>
        <taxon>Metazoa</taxon>
        <taxon>Chordata</taxon>
        <taxon>Craniata</taxon>
        <taxon>Vertebrata</taxon>
        <taxon>Euteleostomi</taxon>
        <taxon>Actinopterygii</taxon>
        <taxon>Neopterygii</taxon>
        <taxon>Teleostei</taxon>
        <taxon>Ostariophysi</taxon>
        <taxon>Characiformes</taxon>
        <taxon>Characoidei</taxon>
        <taxon>Pygocentrus</taxon>
    </lineage>
</organism>
<reference evidence="2" key="2">
    <citation type="submission" date="2025-08" db="UniProtKB">
        <authorList>
            <consortium name="Ensembl"/>
        </authorList>
    </citation>
    <scope>IDENTIFICATION</scope>
</reference>
<protein>
    <submittedName>
        <fullName evidence="2">Uncharacterized protein</fullName>
    </submittedName>
</protein>
<dbReference type="AlphaFoldDB" id="A0AAR2IM16"/>
<accession>A0AAR2IM16</accession>
<proteinExistence type="predicted"/>
<feature type="transmembrane region" description="Helical" evidence="1">
    <location>
        <begin position="24"/>
        <end position="54"/>
    </location>
</feature>
<dbReference type="PANTHER" id="PTHR31061">
    <property type="entry name" value="LD22376P"/>
    <property type="match status" value="1"/>
</dbReference>
<dbReference type="Proteomes" id="UP001501920">
    <property type="component" value="Chromosome 5"/>
</dbReference>
<keyword evidence="3" id="KW-1185">Reference proteome</keyword>
<dbReference type="Ensembl" id="ENSPNAT00000085037.1">
    <property type="protein sequence ID" value="ENSPNAP00000040745.1"/>
    <property type="gene ID" value="ENSPNAG00000015170.2"/>
</dbReference>
<dbReference type="PANTHER" id="PTHR31061:SF34">
    <property type="entry name" value="HEPARAN-ALPHA-GLUCOSAMINIDE N-ACETYLTRANSFERASE"/>
    <property type="match status" value="1"/>
</dbReference>
<feature type="transmembrane region" description="Helical" evidence="1">
    <location>
        <begin position="66"/>
        <end position="91"/>
    </location>
</feature>
<keyword evidence="1" id="KW-1133">Transmembrane helix</keyword>
<keyword evidence="1" id="KW-0472">Membrane</keyword>
<sequence>MCQGFTLDANDSYRNTFRTDTTLFYIPLFIFLSLSYVACMGCMSFALLGVIYFVVDIKGWWGGQPFIYPGTNSIFVYVGHSLLGFYFPFSWEMRFQDSHWEQLFQSLWGTALWIFIAYLFYRKHFFLKI</sequence>
<evidence type="ECO:0000256" key="1">
    <source>
        <dbReference type="SAM" id="Phobius"/>
    </source>
</evidence>
<feature type="transmembrane region" description="Helical" evidence="1">
    <location>
        <begin position="103"/>
        <end position="121"/>
    </location>
</feature>
<reference evidence="2 3" key="1">
    <citation type="submission" date="2020-10" db="EMBL/GenBank/DDBJ databases">
        <title>Pygocentrus nattereri (red-bellied piranha) genome, fPygNat1, primary haplotype.</title>
        <authorList>
            <person name="Myers G."/>
            <person name="Meyer A."/>
            <person name="Karagic N."/>
            <person name="Pippel M."/>
            <person name="Winkler S."/>
            <person name="Tracey A."/>
            <person name="Wood J."/>
            <person name="Formenti G."/>
            <person name="Howe K."/>
            <person name="Fedrigo O."/>
            <person name="Jarvis E.D."/>
        </authorList>
    </citation>
    <scope>NUCLEOTIDE SEQUENCE [LARGE SCALE GENOMIC DNA]</scope>
</reference>
<evidence type="ECO:0000313" key="3">
    <source>
        <dbReference type="Proteomes" id="UP001501920"/>
    </source>
</evidence>
<dbReference type="GeneTree" id="ENSGT00390000001491"/>
<keyword evidence="1" id="KW-0812">Transmembrane</keyword>
<name>A0AAR2IM16_PYGNA</name>
<reference evidence="2" key="3">
    <citation type="submission" date="2025-09" db="UniProtKB">
        <authorList>
            <consortium name="Ensembl"/>
        </authorList>
    </citation>
    <scope>IDENTIFICATION</scope>
</reference>
<evidence type="ECO:0000313" key="2">
    <source>
        <dbReference type="Ensembl" id="ENSPNAP00000040745.1"/>
    </source>
</evidence>